<keyword evidence="5" id="KW-1133">Transmembrane helix</keyword>
<accession>A0ABN0MYI5</accession>
<protein>
    <submittedName>
        <fullName evidence="6">RmuC family protein</fullName>
    </submittedName>
</protein>
<evidence type="ECO:0000256" key="5">
    <source>
        <dbReference type="SAM" id="Phobius"/>
    </source>
</evidence>
<dbReference type="PANTHER" id="PTHR30563">
    <property type="entry name" value="DNA RECOMBINATION PROTEIN RMUC"/>
    <property type="match status" value="1"/>
</dbReference>
<comment type="similarity">
    <text evidence="2">Belongs to the RmuC family.</text>
</comment>
<evidence type="ECO:0000256" key="1">
    <source>
        <dbReference type="ARBA" id="ARBA00003416"/>
    </source>
</evidence>
<evidence type="ECO:0000313" key="6">
    <source>
        <dbReference type="EMBL" id="EQM62390.1"/>
    </source>
</evidence>
<dbReference type="EMBL" id="APJW01000003">
    <property type="protein sequence ID" value="EQM62390.1"/>
    <property type="molecule type" value="Genomic_DNA"/>
</dbReference>
<gene>
    <name evidence="6" type="ORF">H359_0877</name>
</gene>
<keyword evidence="5" id="KW-0472">Membrane</keyword>
<keyword evidence="4" id="KW-0233">DNA recombination</keyword>
<dbReference type="RefSeq" id="WP_020370486.1">
    <property type="nucleotide sequence ID" value="NZ_APJW01000003.1"/>
</dbReference>
<keyword evidence="5" id="KW-0812">Transmembrane</keyword>
<name>A0ABN0MYI5_9CHLA</name>
<proteinExistence type="inferred from homology"/>
<reference evidence="6 7" key="1">
    <citation type="submission" date="2013-07" db="EMBL/GenBank/DDBJ databases">
        <title>Isolation of a new Chlamydia species from the feral Sacred Ibis (Threskiornis aethiopicus): Chlamydia ibidis.</title>
        <authorList>
            <person name="Vorimore F."/>
            <person name="Hsia R.-C."/>
            <person name="Huot-Creasy H."/>
            <person name="Bastian S."/>
            <person name="Deruyter L."/>
            <person name="Passet A."/>
            <person name="Sachse K."/>
            <person name="Bavoil P."/>
            <person name="Myers G."/>
            <person name="Laroucau K."/>
        </authorList>
    </citation>
    <scope>NUCLEOTIDE SEQUENCE [LARGE SCALE GENOMIC DNA]</scope>
    <source>
        <strain evidence="6 7">10-1398/6</strain>
    </source>
</reference>
<dbReference type="Pfam" id="PF02646">
    <property type="entry name" value="RmuC"/>
    <property type="match status" value="1"/>
</dbReference>
<comment type="caution">
    <text evidence="6">The sequence shown here is derived from an EMBL/GenBank/DDBJ whole genome shotgun (WGS) entry which is preliminary data.</text>
</comment>
<dbReference type="InterPro" id="IPR003798">
    <property type="entry name" value="DNA_recombination_RmuC"/>
</dbReference>
<organism evidence="6 7">
    <name type="scientific">Chlamydia ibidis 10-1398/6</name>
    <dbReference type="NCBI Taxonomy" id="1046581"/>
    <lineage>
        <taxon>Bacteria</taxon>
        <taxon>Pseudomonadati</taxon>
        <taxon>Chlamydiota</taxon>
        <taxon>Chlamydiia</taxon>
        <taxon>Chlamydiales</taxon>
        <taxon>Chlamydiaceae</taxon>
        <taxon>Chlamydia/Chlamydophila group</taxon>
        <taxon>Chlamydia</taxon>
    </lineage>
</organism>
<keyword evidence="7" id="KW-1185">Reference proteome</keyword>
<evidence type="ECO:0000256" key="3">
    <source>
        <dbReference type="ARBA" id="ARBA00023054"/>
    </source>
</evidence>
<sequence length="398" mass="45846">MISFPIIFVGIISFLLGGFFTSFYYRKRCFRYQESLQKSIHDNELLRQSLELSRGQEQLIEDFSNRLAVSSQALIKEMKEESQNFFSEKSQHIESILSPVQTTLTNFKRQLEIFETQNAEDRGTLKQQLTHLLSVEKQLEKETQTLTNILKNPGSRGRWGEIQLERILELSGMLKYCDYETQTSGDDSPARADVIVRLPKERCLIIDSKAPLSESYFSQSLDKNDLVKKLKEHIRSLKSKAYWEKYDNAPEFVILFIPGENIYKDAINLDPHLVDFASSSNVILSGPLTLLALLKTLAHIWQQENLGKQIQKISDLGKELHKRLQKVWEHMQKTGKHLHDAAKSYNSMLSSINSRVLPTIRKLETLDVSRDEISRLPNIPVEDFADAWPTNSSEDNLL</sequence>
<evidence type="ECO:0000256" key="2">
    <source>
        <dbReference type="ARBA" id="ARBA00009840"/>
    </source>
</evidence>
<feature type="transmembrane region" description="Helical" evidence="5">
    <location>
        <begin position="6"/>
        <end position="25"/>
    </location>
</feature>
<comment type="function">
    <text evidence="1">Involved in DNA recombination.</text>
</comment>
<keyword evidence="3" id="KW-0175">Coiled coil</keyword>
<dbReference type="PANTHER" id="PTHR30563:SF0">
    <property type="entry name" value="DNA RECOMBINATION PROTEIN RMUC"/>
    <property type="match status" value="1"/>
</dbReference>
<evidence type="ECO:0000313" key="7">
    <source>
        <dbReference type="Proteomes" id="UP000016064"/>
    </source>
</evidence>
<evidence type="ECO:0000256" key="4">
    <source>
        <dbReference type="ARBA" id="ARBA00023172"/>
    </source>
</evidence>
<dbReference type="Proteomes" id="UP000016064">
    <property type="component" value="Unassembled WGS sequence"/>
</dbReference>